<proteinExistence type="predicted"/>
<dbReference type="EMBL" id="JANBUK010001601">
    <property type="protein sequence ID" value="KAJ2779216.1"/>
    <property type="molecule type" value="Genomic_DNA"/>
</dbReference>
<gene>
    <name evidence="1" type="ORF">GGI18_003957</name>
</gene>
<name>A0ACC1KAA6_9FUNG</name>
<organism evidence="1 2">
    <name type="scientific">Coemansia linderi</name>
    <dbReference type="NCBI Taxonomy" id="2663919"/>
    <lineage>
        <taxon>Eukaryota</taxon>
        <taxon>Fungi</taxon>
        <taxon>Fungi incertae sedis</taxon>
        <taxon>Zoopagomycota</taxon>
        <taxon>Kickxellomycotina</taxon>
        <taxon>Kickxellomycetes</taxon>
        <taxon>Kickxellales</taxon>
        <taxon>Kickxellaceae</taxon>
        <taxon>Coemansia</taxon>
    </lineage>
</organism>
<dbReference type="Proteomes" id="UP001140066">
    <property type="component" value="Unassembled WGS sequence"/>
</dbReference>
<feature type="non-terminal residue" evidence="1">
    <location>
        <position position="92"/>
    </location>
</feature>
<accession>A0ACC1KAA6</accession>
<protein>
    <submittedName>
        <fullName evidence="1">Uncharacterized protein</fullName>
    </submittedName>
</protein>
<sequence>MELVGVDPTYVPVGRKRRSVLAIYARFQGESIHRAIYLEQLAVSDLADKLAQRLEMPTGPVVEVVRRTKKGVTVKVDDSVVMQLDDEQDMEV</sequence>
<comment type="caution">
    <text evidence="1">The sequence shown here is derived from an EMBL/GenBank/DDBJ whole genome shotgun (WGS) entry which is preliminary data.</text>
</comment>
<evidence type="ECO:0000313" key="1">
    <source>
        <dbReference type="EMBL" id="KAJ2779216.1"/>
    </source>
</evidence>
<evidence type="ECO:0000313" key="2">
    <source>
        <dbReference type="Proteomes" id="UP001140066"/>
    </source>
</evidence>
<keyword evidence="2" id="KW-1185">Reference proteome</keyword>
<reference evidence="1" key="1">
    <citation type="submission" date="2022-07" db="EMBL/GenBank/DDBJ databases">
        <title>Phylogenomic reconstructions and comparative analyses of Kickxellomycotina fungi.</title>
        <authorList>
            <person name="Reynolds N.K."/>
            <person name="Stajich J.E."/>
            <person name="Barry K."/>
            <person name="Grigoriev I.V."/>
            <person name="Crous P."/>
            <person name="Smith M.E."/>
        </authorList>
    </citation>
    <scope>NUCLEOTIDE SEQUENCE</scope>
    <source>
        <strain evidence="1">BCRC 34191</strain>
    </source>
</reference>